<evidence type="ECO:0000256" key="9">
    <source>
        <dbReference type="ARBA" id="ARBA00023315"/>
    </source>
</evidence>
<accession>A0AAN9U667</accession>
<evidence type="ECO:0000256" key="12">
    <source>
        <dbReference type="SAM" id="MobiDB-lite"/>
    </source>
</evidence>
<comment type="similarity">
    <text evidence="3">Belongs to the acetyltransferase family. NAA40 subfamily.</text>
</comment>
<dbReference type="GO" id="GO:0005737">
    <property type="term" value="C:cytoplasm"/>
    <property type="evidence" value="ECO:0007669"/>
    <property type="project" value="UniProtKB-SubCell"/>
</dbReference>
<keyword evidence="6" id="KW-0963">Cytoplasm</keyword>
<dbReference type="GO" id="GO:0005634">
    <property type="term" value="C:nucleus"/>
    <property type="evidence" value="ECO:0007669"/>
    <property type="project" value="UniProtKB-SubCell"/>
</dbReference>
<dbReference type="Pfam" id="PF00583">
    <property type="entry name" value="Acetyltransf_1"/>
    <property type="match status" value="1"/>
</dbReference>
<dbReference type="GO" id="GO:1990189">
    <property type="term" value="F:protein N-terminal-serine acetyltransferase activity"/>
    <property type="evidence" value="ECO:0007669"/>
    <property type="project" value="UniProtKB-EC"/>
</dbReference>
<proteinExistence type="inferred from homology"/>
<dbReference type="InterPro" id="IPR016181">
    <property type="entry name" value="Acyl_CoA_acyltransferase"/>
</dbReference>
<gene>
    <name evidence="14" type="ORF">SLS53_006085</name>
</gene>
<comment type="catalytic activity">
    <reaction evidence="10">
        <text>N-terminal L-seryl-[histone H2A] + acetyl-CoA = N-terminal N(alpha)-acetyl-L-seryl-[histone H2A] + CoA + H(+)</text>
        <dbReference type="Rhea" id="RHEA:50600"/>
        <dbReference type="Rhea" id="RHEA-COMP:12742"/>
        <dbReference type="Rhea" id="RHEA-COMP:12744"/>
        <dbReference type="ChEBI" id="CHEBI:15378"/>
        <dbReference type="ChEBI" id="CHEBI:57287"/>
        <dbReference type="ChEBI" id="CHEBI:57288"/>
        <dbReference type="ChEBI" id="CHEBI:64738"/>
        <dbReference type="ChEBI" id="CHEBI:83690"/>
        <dbReference type="EC" id="2.3.1.257"/>
    </reaction>
</comment>
<dbReference type="InterPro" id="IPR000182">
    <property type="entry name" value="GNAT_dom"/>
</dbReference>
<keyword evidence="15" id="KW-1185">Reference proteome</keyword>
<keyword evidence="9" id="KW-0012">Acyltransferase</keyword>
<evidence type="ECO:0000256" key="3">
    <source>
        <dbReference type="ARBA" id="ARBA00008870"/>
    </source>
</evidence>
<protein>
    <recommendedName>
        <fullName evidence="5">N-alpha-acetyltransferase 40</fullName>
        <ecNumber evidence="4">2.3.1.257</ecNumber>
    </recommendedName>
</protein>
<dbReference type="PANTHER" id="PTHR20531:SF1">
    <property type="entry name" value="N-ALPHA-ACETYLTRANSFERASE 40"/>
    <property type="match status" value="1"/>
</dbReference>
<keyword evidence="8" id="KW-0539">Nucleus</keyword>
<feature type="compositionally biased region" description="Basic and acidic residues" evidence="12">
    <location>
        <begin position="256"/>
        <end position="265"/>
    </location>
</feature>
<feature type="compositionally biased region" description="Acidic residues" evidence="12">
    <location>
        <begin position="266"/>
        <end position="275"/>
    </location>
</feature>
<dbReference type="AlphaFoldDB" id="A0AAN9U667"/>
<evidence type="ECO:0000256" key="11">
    <source>
        <dbReference type="ARBA" id="ARBA00049524"/>
    </source>
</evidence>
<evidence type="ECO:0000313" key="15">
    <source>
        <dbReference type="Proteomes" id="UP001320245"/>
    </source>
</evidence>
<organism evidence="14 15">
    <name type="scientific">Cytospora paraplurivora</name>
    <dbReference type="NCBI Taxonomy" id="2898453"/>
    <lineage>
        <taxon>Eukaryota</taxon>
        <taxon>Fungi</taxon>
        <taxon>Dikarya</taxon>
        <taxon>Ascomycota</taxon>
        <taxon>Pezizomycotina</taxon>
        <taxon>Sordariomycetes</taxon>
        <taxon>Sordariomycetidae</taxon>
        <taxon>Diaporthales</taxon>
        <taxon>Cytosporaceae</taxon>
        <taxon>Cytospora</taxon>
    </lineage>
</organism>
<name>A0AAN9U667_9PEZI</name>
<feature type="region of interest" description="Disordered" evidence="12">
    <location>
        <begin position="256"/>
        <end position="275"/>
    </location>
</feature>
<comment type="subcellular location">
    <subcellularLocation>
        <location evidence="2">Cytoplasm</location>
    </subcellularLocation>
    <subcellularLocation>
        <location evidence="1">Nucleus</location>
    </subcellularLocation>
</comment>
<feature type="domain" description="N-acetyltransferase" evidence="13">
    <location>
        <begin position="55"/>
        <end position="211"/>
    </location>
</feature>
<evidence type="ECO:0000256" key="1">
    <source>
        <dbReference type="ARBA" id="ARBA00004123"/>
    </source>
</evidence>
<sequence>MSKRSRLRGIEEAIDSVNRKTDEDFAHGYLINSPIWTSDWSHPKTGNNYQLSLSSPSRTLTTSDLEACFSLVEETSRHDYENSSRGWNPSAKRKEMRDPDLRYILVRDSSSHVQAFTSMMPTLEEGEPVVYCYEIHLKAELRGTGLARLLMRLLETVAAGIGVTEKVMLTVFTSNKRAMDFYRRCGFERDEISPQPRRLRGGKVKMPDYEILSRKANGCPIDAEHGGAPITGAQNSTLNAIPQEINVIKDEARPAKMAKLDHAEPIEDGWETDEA</sequence>
<dbReference type="GO" id="GO:0043998">
    <property type="term" value="F:histone H2A acetyltransferase activity"/>
    <property type="evidence" value="ECO:0007669"/>
    <property type="project" value="InterPro"/>
</dbReference>
<evidence type="ECO:0000256" key="2">
    <source>
        <dbReference type="ARBA" id="ARBA00004496"/>
    </source>
</evidence>
<evidence type="ECO:0000256" key="10">
    <source>
        <dbReference type="ARBA" id="ARBA00047821"/>
    </source>
</evidence>
<comment type="caution">
    <text evidence="14">The sequence shown here is derived from an EMBL/GenBank/DDBJ whole genome shotgun (WGS) entry which is preliminary data.</text>
</comment>
<evidence type="ECO:0000256" key="7">
    <source>
        <dbReference type="ARBA" id="ARBA00022679"/>
    </source>
</evidence>
<dbReference type="SUPFAM" id="SSF55729">
    <property type="entry name" value="Acyl-CoA N-acyltransferases (Nat)"/>
    <property type="match status" value="1"/>
</dbReference>
<dbReference type="InterPro" id="IPR039949">
    <property type="entry name" value="NAA40"/>
</dbReference>
<dbReference type="PROSITE" id="PS51186">
    <property type="entry name" value="GNAT"/>
    <property type="match status" value="1"/>
</dbReference>
<dbReference type="EMBL" id="JAJSPL020000025">
    <property type="protein sequence ID" value="KAK7738565.1"/>
    <property type="molecule type" value="Genomic_DNA"/>
</dbReference>
<dbReference type="PANTHER" id="PTHR20531">
    <property type="entry name" value="N-ALPHA-ACETYLTRANSFERASE 40"/>
    <property type="match status" value="1"/>
</dbReference>
<comment type="catalytic activity">
    <reaction evidence="11">
        <text>N-terminal L-seryl-[histone H4] + acetyl-CoA = N-terminal N(alpha)-acetyl-L-seryl-[histone H4] + CoA + H(+)</text>
        <dbReference type="Rhea" id="RHEA:50596"/>
        <dbReference type="Rhea" id="RHEA-COMP:12740"/>
        <dbReference type="Rhea" id="RHEA-COMP:12743"/>
        <dbReference type="ChEBI" id="CHEBI:15378"/>
        <dbReference type="ChEBI" id="CHEBI:57287"/>
        <dbReference type="ChEBI" id="CHEBI:57288"/>
        <dbReference type="ChEBI" id="CHEBI:64738"/>
        <dbReference type="ChEBI" id="CHEBI:83690"/>
        <dbReference type="EC" id="2.3.1.257"/>
    </reaction>
</comment>
<evidence type="ECO:0000259" key="13">
    <source>
        <dbReference type="PROSITE" id="PS51186"/>
    </source>
</evidence>
<keyword evidence="7" id="KW-0808">Transferase</keyword>
<dbReference type="EC" id="2.3.1.257" evidence="4"/>
<evidence type="ECO:0000313" key="14">
    <source>
        <dbReference type="EMBL" id="KAK7738565.1"/>
    </source>
</evidence>
<dbReference type="Gene3D" id="3.40.630.30">
    <property type="match status" value="1"/>
</dbReference>
<evidence type="ECO:0000256" key="5">
    <source>
        <dbReference type="ARBA" id="ARBA00015043"/>
    </source>
</evidence>
<dbReference type="Proteomes" id="UP001320245">
    <property type="component" value="Unassembled WGS sequence"/>
</dbReference>
<evidence type="ECO:0000256" key="6">
    <source>
        <dbReference type="ARBA" id="ARBA00022490"/>
    </source>
</evidence>
<dbReference type="GO" id="GO:0010485">
    <property type="term" value="F:histone H4 acetyltransferase activity"/>
    <property type="evidence" value="ECO:0007669"/>
    <property type="project" value="InterPro"/>
</dbReference>
<evidence type="ECO:0000256" key="8">
    <source>
        <dbReference type="ARBA" id="ARBA00023242"/>
    </source>
</evidence>
<evidence type="ECO:0000256" key="4">
    <source>
        <dbReference type="ARBA" id="ARBA00012950"/>
    </source>
</evidence>
<reference evidence="14 15" key="1">
    <citation type="journal article" date="2023" name="PLoS ONE">
        <title>Cytospora paraplurivora sp. nov. isolated from orchards with fruit tree decline syndrome in Ontario, Canada.</title>
        <authorList>
            <person name="Ilyukhin E."/>
            <person name="Nguyen H.D.T."/>
            <person name="Castle A.J."/>
            <person name="Ellouze W."/>
        </authorList>
    </citation>
    <scope>NUCLEOTIDE SEQUENCE [LARGE SCALE GENOMIC DNA]</scope>
    <source>
        <strain evidence="14 15">FDS-564</strain>
    </source>
</reference>